<dbReference type="RefSeq" id="WP_161813318.1">
    <property type="nucleotide sequence ID" value="NZ_BLJN01000003.1"/>
</dbReference>
<reference evidence="2" key="1">
    <citation type="submission" date="2020-01" db="EMBL/GenBank/DDBJ databases">
        <title>'Steroidobacter agaridevorans' sp. nov., agar-degrading bacteria isolated from rhizosphere soils.</title>
        <authorList>
            <person name="Ikenaga M."/>
            <person name="Kataoka M."/>
            <person name="Murouchi A."/>
            <person name="Katsuragi S."/>
            <person name="Sakai M."/>
        </authorList>
    </citation>
    <scope>NUCLEOTIDE SEQUENCE [LARGE SCALE GENOMIC DNA]</scope>
    <source>
        <strain evidence="2">YU21-B</strain>
    </source>
</reference>
<name>A0A829YGI8_9GAMM</name>
<comment type="caution">
    <text evidence="1">The sequence shown here is derived from an EMBL/GenBank/DDBJ whole genome shotgun (WGS) entry which is preliminary data.</text>
</comment>
<proteinExistence type="predicted"/>
<dbReference type="AlphaFoldDB" id="A0A829YGI8"/>
<dbReference type="Proteomes" id="UP000445000">
    <property type="component" value="Unassembled WGS sequence"/>
</dbReference>
<organism evidence="1 2">
    <name type="scientific">Steroidobacter agaridevorans</name>
    <dbReference type="NCBI Taxonomy" id="2695856"/>
    <lineage>
        <taxon>Bacteria</taxon>
        <taxon>Pseudomonadati</taxon>
        <taxon>Pseudomonadota</taxon>
        <taxon>Gammaproteobacteria</taxon>
        <taxon>Steroidobacterales</taxon>
        <taxon>Steroidobacteraceae</taxon>
        <taxon>Steroidobacter</taxon>
    </lineage>
</organism>
<evidence type="ECO:0000313" key="2">
    <source>
        <dbReference type="Proteomes" id="UP000445000"/>
    </source>
</evidence>
<gene>
    <name evidence="1" type="ORF">GCM10011487_37060</name>
</gene>
<sequence>MKLEVMSISFLRSGALSVEVGAQSQKDTPAEPSLDVVKMWVYLPSYNKSDRMEDILEAALNIARQSLR</sequence>
<protein>
    <submittedName>
        <fullName evidence="1">Uncharacterized protein</fullName>
    </submittedName>
</protein>
<accession>A0A829YGI8</accession>
<evidence type="ECO:0000313" key="1">
    <source>
        <dbReference type="EMBL" id="GFE81706.1"/>
    </source>
</evidence>
<keyword evidence="2" id="KW-1185">Reference proteome</keyword>
<dbReference type="EMBL" id="BLJN01000003">
    <property type="protein sequence ID" value="GFE81706.1"/>
    <property type="molecule type" value="Genomic_DNA"/>
</dbReference>